<dbReference type="STRING" id="321146.A0A139HR46"/>
<accession>A0A139HR46</accession>
<sequence>MAISFYFSVQIMYADSRVAPRTDKRGWLPPKAKGNNLKLRNNDGQPATTTFYYNGGNQPLQLEAKDLPIPSPPLYNTFSVYHGHSLFFAVPYDACANQVHDGSNAVSDSHSESGGDNSDEEDEDAMTTLDDWQELRFNKVDPALRDRYPDLSYADAGGPHLRLLAQRPDQFWAKYLLTDRYQRSSRMTQDQSRGGLVGKLSLLIALVVMALPPNQWRTVLPHVLTISGSGTWRVPPGINQHFPRGTVWQDGRGVVVTVYLDPKNPRSSNPVVLARYERGFSGPIFA</sequence>
<dbReference type="AlphaFoldDB" id="A0A139HR46"/>
<feature type="region of interest" description="Disordered" evidence="1">
    <location>
        <begin position="24"/>
        <end position="44"/>
    </location>
</feature>
<dbReference type="Proteomes" id="UP000070133">
    <property type="component" value="Unassembled WGS sequence"/>
</dbReference>
<gene>
    <name evidence="2" type="ORF">AC578_3463</name>
</gene>
<keyword evidence="3" id="KW-1185">Reference proteome</keyword>
<evidence type="ECO:0000313" key="3">
    <source>
        <dbReference type="Proteomes" id="UP000070133"/>
    </source>
</evidence>
<comment type="caution">
    <text evidence="2">The sequence shown here is derived from an EMBL/GenBank/DDBJ whole genome shotgun (WGS) entry which is preliminary data.</text>
</comment>
<protein>
    <submittedName>
        <fullName evidence="2">Uncharacterized protein</fullName>
    </submittedName>
</protein>
<evidence type="ECO:0000256" key="1">
    <source>
        <dbReference type="SAM" id="MobiDB-lite"/>
    </source>
</evidence>
<dbReference type="EMBL" id="LFZN01000017">
    <property type="protein sequence ID" value="KXT04887.1"/>
    <property type="molecule type" value="Genomic_DNA"/>
</dbReference>
<dbReference type="EMBL" id="LFZN01000017">
    <property type="protein sequence ID" value="KXT04886.1"/>
    <property type="molecule type" value="Genomic_DNA"/>
</dbReference>
<name>A0A139HR46_9PEZI</name>
<evidence type="ECO:0000313" key="2">
    <source>
        <dbReference type="EMBL" id="KXT04887.1"/>
    </source>
</evidence>
<feature type="region of interest" description="Disordered" evidence="1">
    <location>
        <begin position="102"/>
        <end position="125"/>
    </location>
</feature>
<reference evidence="2 3" key="1">
    <citation type="submission" date="2015-07" db="EMBL/GenBank/DDBJ databases">
        <title>Comparative genomics of the Sigatoka disease complex on banana suggests a link between parallel evolutionary changes in Pseudocercospora fijiensis and Pseudocercospora eumusae and increased virulence on the banana host.</title>
        <authorList>
            <person name="Chang T.-C."/>
            <person name="Salvucci A."/>
            <person name="Crous P.W."/>
            <person name="Stergiopoulos I."/>
        </authorList>
    </citation>
    <scope>NUCLEOTIDE SEQUENCE [LARGE SCALE GENOMIC DNA]</scope>
    <source>
        <strain evidence="2 3">CBS 114824</strain>
    </source>
</reference>
<organism evidence="2 3">
    <name type="scientific">Pseudocercospora eumusae</name>
    <dbReference type="NCBI Taxonomy" id="321146"/>
    <lineage>
        <taxon>Eukaryota</taxon>
        <taxon>Fungi</taxon>
        <taxon>Dikarya</taxon>
        <taxon>Ascomycota</taxon>
        <taxon>Pezizomycotina</taxon>
        <taxon>Dothideomycetes</taxon>
        <taxon>Dothideomycetidae</taxon>
        <taxon>Mycosphaerellales</taxon>
        <taxon>Mycosphaerellaceae</taxon>
        <taxon>Pseudocercospora</taxon>
    </lineage>
</organism>
<proteinExistence type="predicted"/>